<dbReference type="PROSITE" id="PS50104">
    <property type="entry name" value="TIR"/>
    <property type="match status" value="1"/>
</dbReference>
<evidence type="ECO:0000259" key="1">
    <source>
        <dbReference type="PROSITE" id="PS50104"/>
    </source>
</evidence>
<dbReference type="AlphaFoldDB" id="A0A371G464"/>
<reference evidence="2" key="1">
    <citation type="submission" date="2018-05" db="EMBL/GenBank/DDBJ databases">
        <title>Draft genome of Mucuna pruriens seed.</title>
        <authorList>
            <person name="Nnadi N.E."/>
            <person name="Vos R."/>
            <person name="Hasami M.H."/>
            <person name="Devisetty U.K."/>
            <person name="Aguiy J.C."/>
        </authorList>
    </citation>
    <scope>NUCLEOTIDE SEQUENCE [LARGE SCALE GENOMIC DNA]</scope>
    <source>
        <strain evidence="2">JCA_2017</strain>
    </source>
</reference>
<dbReference type="OrthoDB" id="6078042at2759"/>
<feature type="domain" description="TIR" evidence="1">
    <location>
        <begin position="30"/>
        <end position="178"/>
    </location>
</feature>
<evidence type="ECO:0000313" key="3">
    <source>
        <dbReference type="Proteomes" id="UP000257109"/>
    </source>
</evidence>
<dbReference type="Gene3D" id="3.40.50.10140">
    <property type="entry name" value="Toll/interleukin-1 receptor homology (TIR) domain"/>
    <property type="match status" value="1"/>
</dbReference>
<comment type="caution">
    <text evidence="2">The sequence shown here is derived from an EMBL/GenBank/DDBJ whole genome shotgun (WGS) entry which is preliminary data.</text>
</comment>
<proteinExistence type="predicted"/>
<protein>
    <submittedName>
        <fullName evidence="2">TMV resistance protein N</fullName>
    </submittedName>
</protein>
<accession>A0A371G464</accession>
<dbReference type="SMART" id="SM00255">
    <property type="entry name" value="TIR"/>
    <property type="match status" value="1"/>
</dbReference>
<dbReference type="PANTHER" id="PTHR31008:SF16">
    <property type="entry name" value="TOLL-INTERLEUKIN-RESISTANCE (TIR) DOMAIN FAMILY PROTEIN"/>
    <property type="match status" value="1"/>
</dbReference>
<dbReference type="Pfam" id="PF01582">
    <property type="entry name" value="TIR"/>
    <property type="match status" value="1"/>
</dbReference>
<name>A0A371G464_MUCPR</name>
<dbReference type="EMBL" id="QJKJ01006817">
    <property type="protein sequence ID" value="RDX85359.1"/>
    <property type="molecule type" value="Genomic_DNA"/>
</dbReference>
<sequence>MQRNVATSFFQRRFFSQQKRTQMLARRVVEPCDVFLNHRCMDTKKTVATLLYDHLRRHGFRPFLDNKNMKPGDKLFDKINRAVMECKIGVAVLSPHYTDSYFCLHELALLLACNKKLIPIFCDVKPSQLRVVNNPKWSHDELRRFRWALDEVKSTVGLTFNSSKGNLSEIVNSASDIIIGSMIELENEERMQIKNLPIPV</sequence>
<organism evidence="2 3">
    <name type="scientific">Mucuna pruriens</name>
    <name type="common">Velvet bean</name>
    <name type="synonym">Dolichos pruriens</name>
    <dbReference type="NCBI Taxonomy" id="157652"/>
    <lineage>
        <taxon>Eukaryota</taxon>
        <taxon>Viridiplantae</taxon>
        <taxon>Streptophyta</taxon>
        <taxon>Embryophyta</taxon>
        <taxon>Tracheophyta</taxon>
        <taxon>Spermatophyta</taxon>
        <taxon>Magnoliopsida</taxon>
        <taxon>eudicotyledons</taxon>
        <taxon>Gunneridae</taxon>
        <taxon>Pentapetalae</taxon>
        <taxon>rosids</taxon>
        <taxon>fabids</taxon>
        <taxon>Fabales</taxon>
        <taxon>Fabaceae</taxon>
        <taxon>Papilionoideae</taxon>
        <taxon>50 kb inversion clade</taxon>
        <taxon>NPAAA clade</taxon>
        <taxon>indigoferoid/millettioid clade</taxon>
        <taxon>Phaseoleae</taxon>
        <taxon>Mucuna</taxon>
    </lineage>
</organism>
<dbReference type="Proteomes" id="UP000257109">
    <property type="component" value="Unassembled WGS sequence"/>
</dbReference>
<dbReference type="InterPro" id="IPR000157">
    <property type="entry name" value="TIR_dom"/>
</dbReference>
<dbReference type="InterPro" id="IPR035897">
    <property type="entry name" value="Toll_tir_struct_dom_sf"/>
</dbReference>
<dbReference type="PANTHER" id="PTHR31008">
    <property type="entry name" value="COP1-INTERACTING PROTEIN-RELATED"/>
    <property type="match status" value="1"/>
</dbReference>
<dbReference type="GO" id="GO:0007165">
    <property type="term" value="P:signal transduction"/>
    <property type="evidence" value="ECO:0007669"/>
    <property type="project" value="InterPro"/>
</dbReference>
<dbReference type="SUPFAM" id="SSF52200">
    <property type="entry name" value="Toll/Interleukin receptor TIR domain"/>
    <property type="match status" value="1"/>
</dbReference>
<gene>
    <name evidence="2" type="primary">N</name>
    <name evidence="2" type="ORF">CR513_33465</name>
</gene>
<evidence type="ECO:0000313" key="2">
    <source>
        <dbReference type="EMBL" id="RDX85359.1"/>
    </source>
</evidence>
<keyword evidence="3" id="KW-1185">Reference proteome</keyword>